<comment type="caution">
    <text evidence="2">The sequence shown here is derived from an EMBL/GenBank/DDBJ whole genome shotgun (WGS) entry which is preliminary data.</text>
</comment>
<evidence type="ECO:0000313" key="2">
    <source>
        <dbReference type="EMBL" id="RHC79261.1"/>
    </source>
</evidence>
<name>A0A414BSA2_9BACT</name>
<dbReference type="EMBL" id="QSII01000039">
    <property type="protein sequence ID" value="RHC79261.1"/>
    <property type="molecule type" value="Genomic_DNA"/>
</dbReference>
<evidence type="ECO:0000313" key="3">
    <source>
        <dbReference type="Proteomes" id="UP000286260"/>
    </source>
</evidence>
<evidence type="ECO:0000256" key="1">
    <source>
        <dbReference type="SAM" id="MobiDB-lite"/>
    </source>
</evidence>
<dbReference type="Proteomes" id="UP000286260">
    <property type="component" value="Unassembled WGS sequence"/>
</dbReference>
<proteinExistence type="predicted"/>
<accession>A0A414BSA2</accession>
<reference evidence="2 3" key="1">
    <citation type="submission" date="2018-08" db="EMBL/GenBank/DDBJ databases">
        <title>A genome reference for cultivated species of the human gut microbiota.</title>
        <authorList>
            <person name="Zou Y."/>
            <person name="Xue W."/>
            <person name="Luo G."/>
        </authorList>
    </citation>
    <scope>NUCLEOTIDE SEQUENCE [LARGE SCALE GENOMIC DNA]</scope>
    <source>
        <strain evidence="2 3">AM34-17</strain>
    </source>
</reference>
<organism evidence="2 3">
    <name type="scientific">Parabacteroides merdae</name>
    <dbReference type="NCBI Taxonomy" id="46503"/>
    <lineage>
        <taxon>Bacteria</taxon>
        <taxon>Pseudomonadati</taxon>
        <taxon>Bacteroidota</taxon>
        <taxon>Bacteroidia</taxon>
        <taxon>Bacteroidales</taxon>
        <taxon>Tannerellaceae</taxon>
        <taxon>Parabacteroides</taxon>
    </lineage>
</organism>
<sequence length="87" mass="9630">MLLPGIVNSRHAFQKETGSPGTQRGQPSSAACSLYGWMLLLSLPPLLACNIRTDLHIPTLDFSLVLGCFKHMCRVVLQLIQYDFDIA</sequence>
<feature type="compositionally biased region" description="Polar residues" evidence="1">
    <location>
        <begin position="16"/>
        <end position="27"/>
    </location>
</feature>
<dbReference type="AlphaFoldDB" id="A0A414BSA2"/>
<feature type="region of interest" description="Disordered" evidence="1">
    <location>
        <begin position="1"/>
        <end position="27"/>
    </location>
</feature>
<protein>
    <submittedName>
        <fullName evidence="2">Uncharacterized protein</fullName>
    </submittedName>
</protein>
<gene>
    <name evidence="2" type="ORF">DW828_18870</name>
</gene>